<dbReference type="InterPro" id="IPR005123">
    <property type="entry name" value="Oxoglu/Fe-dep_dioxygenase_dom"/>
</dbReference>
<dbReference type="PANTHER" id="PTHR10869">
    <property type="entry name" value="PROLYL 4-HYDROXYLASE ALPHA SUBUNIT"/>
    <property type="match status" value="1"/>
</dbReference>
<gene>
    <name evidence="8" type="ORF">FMOSSE_LOCUS530</name>
</gene>
<keyword evidence="5" id="KW-0408">Iron</keyword>
<sequence>MPPKSKNKIKKSEYSSSKKCKQDSCQQDQIKTSSNTTTLKQPLNWPLISIKSNLQLETIYQNHIVIIPSFFTSKECTNFINYINSTIPLESANPSLIPKKGEAYRDNDRFSIEDIKFSEVLYNSGLNLLVSNWHSTLTKKPVVGLNPNIRIYKYNIGQKFGQHYDDSVQDCLKRLSEWTLLIYLNGGDNENEIPLYGGETVFYKKKGEIVIKPERGMALLHKHGHDCLLHEAKVIKKGFKYVLRSDLMFA</sequence>
<proteinExistence type="predicted"/>
<evidence type="ECO:0000256" key="1">
    <source>
        <dbReference type="ARBA" id="ARBA00001961"/>
    </source>
</evidence>
<evidence type="ECO:0000256" key="2">
    <source>
        <dbReference type="ARBA" id="ARBA00022723"/>
    </source>
</evidence>
<dbReference type="GO" id="GO:0031418">
    <property type="term" value="F:L-ascorbic acid binding"/>
    <property type="evidence" value="ECO:0007669"/>
    <property type="project" value="InterPro"/>
</dbReference>
<dbReference type="AlphaFoldDB" id="A0A9N8YP95"/>
<dbReference type="GO" id="GO:0004656">
    <property type="term" value="F:procollagen-proline 4-dioxygenase activity"/>
    <property type="evidence" value="ECO:0007669"/>
    <property type="project" value="TreeGrafter"/>
</dbReference>
<keyword evidence="9" id="KW-1185">Reference proteome</keyword>
<evidence type="ECO:0000256" key="3">
    <source>
        <dbReference type="ARBA" id="ARBA00022964"/>
    </source>
</evidence>
<comment type="cofactor">
    <cofactor evidence="1">
        <name>L-ascorbate</name>
        <dbReference type="ChEBI" id="CHEBI:38290"/>
    </cofactor>
</comment>
<dbReference type="SMART" id="SM00702">
    <property type="entry name" value="P4Hc"/>
    <property type="match status" value="1"/>
</dbReference>
<protein>
    <submittedName>
        <fullName evidence="8">11911_t:CDS:1</fullName>
    </submittedName>
</protein>
<keyword evidence="3" id="KW-0223">Dioxygenase</keyword>
<comment type="caution">
    <text evidence="8">The sequence shown here is derived from an EMBL/GenBank/DDBJ whole genome shotgun (WGS) entry which is preliminary data.</text>
</comment>
<dbReference type="PROSITE" id="PS51471">
    <property type="entry name" value="FE2OG_OXY"/>
    <property type="match status" value="1"/>
</dbReference>
<feature type="region of interest" description="Disordered" evidence="6">
    <location>
        <begin position="1"/>
        <end position="33"/>
    </location>
</feature>
<name>A0A9N8YP95_FUNMO</name>
<dbReference type="InterPro" id="IPR045054">
    <property type="entry name" value="P4HA-like"/>
</dbReference>
<evidence type="ECO:0000313" key="8">
    <source>
        <dbReference type="EMBL" id="CAG8437629.1"/>
    </source>
</evidence>
<reference evidence="8" key="1">
    <citation type="submission" date="2021-06" db="EMBL/GenBank/DDBJ databases">
        <authorList>
            <person name="Kallberg Y."/>
            <person name="Tangrot J."/>
            <person name="Rosling A."/>
        </authorList>
    </citation>
    <scope>NUCLEOTIDE SEQUENCE</scope>
    <source>
        <strain evidence="8">87-6 pot B 2015</strain>
    </source>
</reference>
<dbReference type="Gene3D" id="2.60.120.620">
    <property type="entry name" value="q2cbj1_9rhob like domain"/>
    <property type="match status" value="1"/>
</dbReference>
<dbReference type="InterPro" id="IPR044862">
    <property type="entry name" value="Pro_4_hyd_alph_FE2OG_OXY"/>
</dbReference>
<dbReference type="Pfam" id="PF13640">
    <property type="entry name" value="2OG-FeII_Oxy_3"/>
    <property type="match status" value="1"/>
</dbReference>
<keyword evidence="2" id="KW-0479">Metal-binding</keyword>
<organism evidence="8 9">
    <name type="scientific">Funneliformis mosseae</name>
    <name type="common">Endomycorrhizal fungus</name>
    <name type="synonym">Glomus mosseae</name>
    <dbReference type="NCBI Taxonomy" id="27381"/>
    <lineage>
        <taxon>Eukaryota</taxon>
        <taxon>Fungi</taxon>
        <taxon>Fungi incertae sedis</taxon>
        <taxon>Mucoromycota</taxon>
        <taxon>Glomeromycotina</taxon>
        <taxon>Glomeromycetes</taxon>
        <taxon>Glomerales</taxon>
        <taxon>Glomeraceae</taxon>
        <taxon>Funneliformis</taxon>
    </lineage>
</organism>
<evidence type="ECO:0000259" key="7">
    <source>
        <dbReference type="PROSITE" id="PS51471"/>
    </source>
</evidence>
<dbReference type="InterPro" id="IPR006620">
    <property type="entry name" value="Pro_4_hyd_alph"/>
</dbReference>
<evidence type="ECO:0000313" key="9">
    <source>
        <dbReference type="Proteomes" id="UP000789375"/>
    </source>
</evidence>
<dbReference type="EMBL" id="CAJVPP010000049">
    <property type="protein sequence ID" value="CAG8437629.1"/>
    <property type="molecule type" value="Genomic_DNA"/>
</dbReference>
<dbReference type="PANTHER" id="PTHR10869:SF236">
    <property type="entry name" value="PROLYL 4-HYDROXYLASE ALPHA SUBUNIT DOMAIN-CONTAINING PROTEIN"/>
    <property type="match status" value="1"/>
</dbReference>
<accession>A0A9N8YP95</accession>
<dbReference type="GO" id="GO:0005783">
    <property type="term" value="C:endoplasmic reticulum"/>
    <property type="evidence" value="ECO:0007669"/>
    <property type="project" value="TreeGrafter"/>
</dbReference>
<evidence type="ECO:0000256" key="5">
    <source>
        <dbReference type="ARBA" id="ARBA00023004"/>
    </source>
</evidence>
<evidence type="ECO:0000256" key="6">
    <source>
        <dbReference type="SAM" id="MobiDB-lite"/>
    </source>
</evidence>
<keyword evidence="4" id="KW-0560">Oxidoreductase</keyword>
<dbReference type="Proteomes" id="UP000789375">
    <property type="component" value="Unassembled WGS sequence"/>
</dbReference>
<evidence type="ECO:0000256" key="4">
    <source>
        <dbReference type="ARBA" id="ARBA00023002"/>
    </source>
</evidence>
<dbReference type="GO" id="GO:0005506">
    <property type="term" value="F:iron ion binding"/>
    <property type="evidence" value="ECO:0007669"/>
    <property type="project" value="InterPro"/>
</dbReference>
<feature type="domain" description="Fe2OG dioxygenase" evidence="7">
    <location>
        <begin position="144"/>
        <end position="250"/>
    </location>
</feature>